<dbReference type="PROSITE" id="PS50330">
    <property type="entry name" value="UIM"/>
    <property type="match status" value="1"/>
</dbReference>
<dbReference type="GO" id="GO:0045739">
    <property type="term" value="P:positive regulation of DNA repair"/>
    <property type="evidence" value="ECO:0007669"/>
    <property type="project" value="TreeGrafter"/>
</dbReference>
<accession>A0A6P5QYC7</accession>
<comment type="similarity">
    <text evidence="2">Belongs to the RAP80 family.</text>
</comment>
<name>A0A6P5QYC7_MUSCR</name>
<feature type="region of interest" description="Disordered" evidence="16">
    <location>
        <begin position="611"/>
        <end position="633"/>
    </location>
</feature>
<dbReference type="PROSITE" id="PS51908">
    <property type="entry name" value="ZF_UBZ4"/>
    <property type="match status" value="1"/>
</dbReference>
<dbReference type="PANTHER" id="PTHR15932">
    <property type="entry name" value="UBIQUITIN INTERACTION MOTIF-CONTAINING PROTEIN 1"/>
    <property type="match status" value="1"/>
</dbReference>
<dbReference type="GO" id="GO:0008270">
    <property type="term" value="F:zinc ion binding"/>
    <property type="evidence" value="ECO:0007669"/>
    <property type="project" value="UniProtKB-KW"/>
</dbReference>
<keyword evidence="15" id="KW-0175">Coiled coil</keyword>
<dbReference type="GO" id="GO:0006302">
    <property type="term" value="P:double-strand break repair"/>
    <property type="evidence" value="ECO:0007669"/>
    <property type="project" value="InterPro"/>
</dbReference>
<dbReference type="KEGG" id="mcal:110307826"/>
<evidence type="ECO:0000256" key="16">
    <source>
        <dbReference type="SAM" id="MobiDB-lite"/>
    </source>
</evidence>
<keyword evidence="6 14" id="KW-0227">DNA damage</keyword>
<feature type="region of interest" description="Disordered" evidence="16">
    <location>
        <begin position="486"/>
        <end position="508"/>
    </location>
</feature>
<feature type="coiled-coil region" evidence="15">
    <location>
        <begin position="89"/>
        <end position="116"/>
    </location>
</feature>
<keyword evidence="18" id="KW-1185">Reference proteome</keyword>
<proteinExistence type="inferred from homology"/>
<feature type="region of interest" description="Disordered" evidence="16">
    <location>
        <begin position="326"/>
        <end position="428"/>
    </location>
</feature>
<feature type="region of interest" description="Disordered" evidence="16">
    <location>
        <begin position="1"/>
        <end position="28"/>
    </location>
</feature>
<reference evidence="19" key="1">
    <citation type="submission" date="2025-08" db="UniProtKB">
        <authorList>
            <consortium name="RefSeq"/>
        </authorList>
    </citation>
    <scope>IDENTIFICATION</scope>
</reference>
<dbReference type="InterPro" id="IPR006642">
    <property type="entry name" value="Rad18_UBZ4"/>
</dbReference>
<evidence type="ECO:0000256" key="9">
    <source>
        <dbReference type="ARBA" id="ARBA00022853"/>
    </source>
</evidence>
<evidence type="ECO:0000256" key="3">
    <source>
        <dbReference type="ARBA" id="ARBA00021660"/>
    </source>
</evidence>
<gene>
    <name evidence="19" type="primary">Uimc1</name>
</gene>
<evidence type="ECO:0000256" key="8">
    <source>
        <dbReference type="ARBA" id="ARBA00022833"/>
    </source>
</evidence>
<keyword evidence="10 14" id="KW-0234">DNA repair</keyword>
<dbReference type="GO" id="GO:0042393">
    <property type="term" value="F:histone binding"/>
    <property type="evidence" value="ECO:0007669"/>
    <property type="project" value="TreeGrafter"/>
</dbReference>
<feature type="region of interest" description="Disordered" evidence="16">
    <location>
        <begin position="129"/>
        <end position="206"/>
    </location>
</feature>
<evidence type="ECO:0000256" key="14">
    <source>
        <dbReference type="PROSITE-ProRule" id="PRU01256"/>
    </source>
</evidence>
<dbReference type="RefSeq" id="XP_021035717.1">
    <property type="nucleotide sequence ID" value="XM_021180058.1"/>
</dbReference>
<feature type="compositionally biased region" description="Basic and acidic residues" evidence="16">
    <location>
        <begin position="176"/>
        <end position="188"/>
    </location>
</feature>
<protein>
    <recommendedName>
        <fullName evidence="3">BRCA1-A complex subunit RAP80</fullName>
    </recommendedName>
    <alternativeName>
        <fullName evidence="13">Receptor-associated protein 80</fullName>
    </alternativeName>
    <alternativeName>
        <fullName evidence="12">Ubiquitin interaction motif-containing protein 1</fullName>
    </alternativeName>
</protein>
<keyword evidence="11" id="KW-0539">Nucleus</keyword>
<dbReference type="CTD" id="51720"/>
<organism evidence="18 19">
    <name type="scientific">Mus caroli</name>
    <name type="common">Ryukyu mouse</name>
    <name type="synonym">Ricefield mouse</name>
    <dbReference type="NCBI Taxonomy" id="10089"/>
    <lineage>
        <taxon>Eukaryota</taxon>
        <taxon>Metazoa</taxon>
        <taxon>Chordata</taxon>
        <taxon>Craniata</taxon>
        <taxon>Vertebrata</taxon>
        <taxon>Euteleostomi</taxon>
        <taxon>Mammalia</taxon>
        <taxon>Eutheria</taxon>
        <taxon>Euarchontoglires</taxon>
        <taxon>Glires</taxon>
        <taxon>Rodentia</taxon>
        <taxon>Myomorpha</taxon>
        <taxon>Muroidea</taxon>
        <taxon>Muridae</taxon>
        <taxon>Murinae</taxon>
        <taxon>Mus</taxon>
        <taxon>Mus</taxon>
    </lineage>
</organism>
<dbReference type="Gene3D" id="6.10.250.1800">
    <property type="match status" value="1"/>
</dbReference>
<evidence type="ECO:0000256" key="6">
    <source>
        <dbReference type="ARBA" id="ARBA00022763"/>
    </source>
</evidence>
<dbReference type="Pfam" id="PF18282">
    <property type="entry name" value="RAP80_UIM"/>
    <property type="match status" value="1"/>
</dbReference>
<evidence type="ECO:0000313" key="18">
    <source>
        <dbReference type="Proteomes" id="UP000515126"/>
    </source>
</evidence>
<dbReference type="InterPro" id="IPR003903">
    <property type="entry name" value="UIM_dom"/>
</dbReference>
<evidence type="ECO:0000256" key="2">
    <source>
        <dbReference type="ARBA" id="ARBA00006465"/>
    </source>
</evidence>
<evidence type="ECO:0000256" key="15">
    <source>
        <dbReference type="SAM" id="Coils"/>
    </source>
</evidence>
<dbReference type="GO" id="GO:0006325">
    <property type="term" value="P:chromatin organization"/>
    <property type="evidence" value="ECO:0007669"/>
    <property type="project" value="UniProtKB-KW"/>
</dbReference>
<feature type="compositionally biased region" description="Basic and acidic residues" evidence="16">
    <location>
        <begin position="9"/>
        <end position="23"/>
    </location>
</feature>
<evidence type="ECO:0000256" key="10">
    <source>
        <dbReference type="ARBA" id="ARBA00023204"/>
    </source>
</evidence>
<dbReference type="AlphaFoldDB" id="A0A6P5QYC7"/>
<evidence type="ECO:0000256" key="11">
    <source>
        <dbReference type="ARBA" id="ARBA00023242"/>
    </source>
</evidence>
<dbReference type="GO" id="GO:0003677">
    <property type="term" value="F:DNA binding"/>
    <property type="evidence" value="ECO:0007669"/>
    <property type="project" value="InterPro"/>
</dbReference>
<dbReference type="Proteomes" id="UP000515126">
    <property type="component" value="Chromosome 13"/>
</dbReference>
<dbReference type="InterPro" id="IPR040714">
    <property type="entry name" value="RAP80_UIM"/>
</dbReference>
<evidence type="ECO:0000256" key="5">
    <source>
        <dbReference type="ARBA" id="ARBA00022737"/>
    </source>
</evidence>
<feature type="compositionally biased region" description="Basic residues" evidence="16">
    <location>
        <begin position="60"/>
        <end position="70"/>
    </location>
</feature>
<comment type="subcellular location">
    <subcellularLocation>
        <location evidence="1">Nucleus</location>
    </subcellularLocation>
</comment>
<dbReference type="InterPro" id="IPR038868">
    <property type="entry name" value="RAP80"/>
</dbReference>
<evidence type="ECO:0000313" key="19">
    <source>
        <dbReference type="RefSeq" id="XP_021035717.1"/>
    </source>
</evidence>
<dbReference type="CDD" id="cd20912">
    <property type="entry name" value="AIR_RAP80-like"/>
    <property type="match status" value="1"/>
</dbReference>
<keyword evidence="9" id="KW-0156">Chromatin regulator</keyword>
<dbReference type="SMART" id="SM00726">
    <property type="entry name" value="UIM"/>
    <property type="match status" value="2"/>
</dbReference>
<evidence type="ECO:0000259" key="17">
    <source>
        <dbReference type="PROSITE" id="PS51908"/>
    </source>
</evidence>
<dbReference type="GeneID" id="110307826"/>
<feature type="compositionally biased region" description="Basic and acidic residues" evidence="16">
    <location>
        <begin position="355"/>
        <end position="364"/>
    </location>
</feature>
<keyword evidence="4" id="KW-0479">Metal-binding</keyword>
<keyword evidence="7 14" id="KW-0863">Zinc-finger</keyword>
<evidence type="ECO:0000256" key="7">
    <source>
        <dbReference type="ARBA" id="ARBA00022771"/>
    </source>
</evidence>
<dbReference type="GO" id="GO:0070531">
    <property type="term" value="C:BRCA1-A complex"/>
    <property type="evidence" value="ECO:0007669"/>
    <property type="project" value="InterPro"/>
</dbReference>
<keyword evidence="8" id="KW-0862">Zinc</keyword>
<keyword evidence="5" id="KW-0677">Repeat</keyword>
<evidence type="ECO:0000256" key="1">
    <source>
        <dbReference type="ARBA" id="ARBA00004123"/>
    </source>
</evidence>
<evidence type="ECO:0000256" key="12">
    <source>
        <dbReference type="ARBA" id="ARBA00029973"/>
    </source>
</evidence>
<feature type="domain" description="UBZ4-type" evidence="17">
    <location>
        <begin position="510"/>
        <end position="537"/>
    </location>
</feature>
<feature type="region of interest" description="Disordered" evidence="16">
    <location>
        <begin position="44"/>
        <end position="70"/>
    </location>
</feature>
<evidence type="ECO:0000256" key="13">
    <source>
        <dbReference type="ARBA" id="ARBA00031558"/>
    </source>
</evidence>
<evidence type="ECO:0000256" key="4">
    <source>
        <dbReference type="ARBA" id="ARBA00022723"/>
    </source>
</evidence>
<dbReference type="PANTHER" id="PTHR15932:SF2">
    <property type="entry name" value="BRCA1-A COMPLEX SUBUNIT RAP80"/>
    <property type="match status" value="1"/>
</dbReference>
<sequence>MPRRKKKIKEASESQNLEKKDLETSSSVSIKKKRRLEDLLIVISDSDGEETKEENGLQKTKTKQSNRSKCLAKRKVAHMSEDEQFALALKMSEQEAREVNNQEEKEEELLRKAIAESLNSCWSSAASATRSRPLATGPSSHSHQENTKDSATTEGVWQLVPPSLCKGSHVSQGNEAEQRKEPWDHNENTEEEPVSGSSGSWDQSSQPVFENENVKCFDRCTGHLAEHTQCGKPQESTGSGYAFSKAVQGRGDTSRQCLPIPADTKGLQDTGGTVHYYWGIPFCPAGVDPNQYTNVILCQLEVYQKSLKMAQRQLIKKRGFGEPVLPRPPFLIQNECGQEDQTSDKNEGISEDMGDEAKEERQESRASVWHSETKDFQKSPIKSLKQKLLLEEEPTTSRGQSSQGLFVEETSEEGLKSSEGDNSVPTTQSIAALTSKRSLVLMPESSAEEITVCPETQLSFLEPLDLNREGSPDSRELPSEVRMAVSGKQVANREDCTKESPPPAVSSSTRVSCPLCNQDFPPTKIEQHAMYCNGLMEQETVLTRRRREAKNKSDGRIAAQPALDASRKEKCYLCKSLVPLGEYQCHVEACLQLAKVDREDGIEGMRRPRVCAPVEGKQQQRLKKPKDKGHSQGRLLSLLEQSEHRTTGVEKKPKSSEVRTFRMPSPEVEEASCSREMQSSLSQLNLNESPIKSFIPVSEATNCLVDFKDQFAFRSRTKSGRGRRRKS</sequence>
<feature type="compositionally biased region" description="Low complexity" evidence="16">
    <location>
        <begin position="195"/>
        <end position="206"/>
    </location>
</feature>
<dbReference type="GO" id="GO:0070530">
    <property type="term" value="F:K63-linked polyubiquitin modification-dependent protein binding"/>
    <property type="evidence" value="ECO:0007669"/>
    <property type="project" value="InterPro"/>
</dbReference>